<dbReference type="OrthoDB" id="5298197at2"/>
<dbReference type="AlphaFoldDB" id="A0A2K9MH06"/>
<dbReference type="Pfam" id="PF08905">
    <property type="entry name" value="DUF1850"/>
    <property type="match status" value="1"/>
</dbReference>
<dbReference type="EMBL" id="CP025583">
    <property type="protein sequence ID" value="AUM73805.1"/>
    <property type="molecule type" value="Genomic_DNA"/>
</dbReference>
<dbReference type="RefSeq" id="WP_101499157.1">
    <property type="nucleotide sequence ID" value="NZ_CP025583.1"/>
</dbReference>
<gene>
    <name evidence="1" type="ORF">CYR75_05455</name>
</gene>
<organism evidence="1 2">
    <name type="scientific">Paracoccus jeotgali</name>
    <dbReference type="NCBI Taxonomy" id="2065379"/>
    <lineage>
        <taxon>Bacteria</taxon>
        <taxon>Pseudomonadati</taxon>
        <taxon>Pseudomonadota</taxon>
        <taxon>Alphaproteobacteria</taxon>
        <taxon>Rhodobacterales</taxon>
        <taxon>Paracoccaceae</taxon>
        <taxon>Paracoccus</taxon>
    </lineage>
</organism>
<accession>A0A2K9MH06</accession>
<sequence>MSCLLAGAAMIALSGGSFSLHWTHSVERIEWREEWSVNSDGLTLTRAAVKGSGAGMEPGPDARREDGWWVWQPDLPPQPELLLAASGATLSGWTLCSGERCAEIGAEPGVPIRLRPCPP</sequence>
<reference evidence="2" key="1">
    <citation type="submission" date="2017-12" db="EMBL/GenBank/DDBJ databases">
        <title>Genomic analysis of Paracoccus sp. CBA4604.</title>
        <authorList>
            <person name="Roh S.W."/>
            <person name="Kim J.Y."/>
            <person name="Kim J.S."/>
        </authorList>
    </citation>
    <scope>NUCLEOTIDE SEQUENCE [LARGE SCALE GENOMIC DNA]</scope>
    <source>
        <strain evidence="2">CBA4604</strain>
    </source>
</reference>
<name>A0A2K9MH06_9RHOB</name>
<dbReference type="KEGG" id="paru:CYR75_05455"/>
<dbReference type="InterPro" id="IPR015001">
    <property type="entry name" value="DUF1850"/>
</dbReference>
<keyword evidence="2" id="KW-1185">Reference proteome</keyword>
<evidence type="ECO:0000313" key="1">
    <source>
        <dbReference type="EMBL" id="AUM73805.1"/>
    </source>
</evidence>
<evidence type="ECO:0000313" key="2">
    <source>
        <dbReference type="Proteomes" id="UP000234882"/>
    </source>
</evidence>
<proteinExistence type="predicted"/>
<protein>
    <submittedName>
        <fullName evidence="1">DUF1850 domain-containing protein</fullName>
    </submittedName>
</protein>
<dbReference type="Proteomes" id="UP000234882">
    <property type="component" value="Chromosome"/>
</dbReference>